<dbReference type="PANTHER" id="PTHR37984:SF5">
    <property type="entry name" value="PROTEIN NYNRIN-LIKE"/>
    <property type="match status" value="1"/>
</dbReference>
<dbReference type="AlphaFoldDB" id="A0A0R0LTN0"/>
<dbReference type="InterPro" id="IPR050951">
    <property type="entry name" value="Retrovirus_Pol_polyprotein"/>
</dbReference>
<dbReference type="InterPro" id="IPR043128">
    <property type="entry name" value="Rev_trsase/Diguanyl_cyclase"/>
</dbReference>
<dbReference type="GO" id="GO:0003964">
    <property type="term" value="F:RNA-directed DNA polymerase activity"/>
    <property type="evidence" value="ECO:0007669"/>
    <property type="project" value="UniProtKB-KW"/>
</dbReference>
<evidence type="ECO:0000259" key="7">
    <source>
        <dbReference type="PROSITE" id="PS50994"/>
    </source>
</evidence>
<dbReference type="EMBL" id="LGUB01000765">
    <property type="protein sequence ID" value="KRH92666.1"/>
    <property type="molecule type" value="Genomic_DNA"/>
</dbReference>
<dbReference type="Gene3D" id="3.30.420.10">
    <property type="entry name" value="Ribonuclease H-like superfamily/Ribonuclease H"/>
    <property type="match status" value="1"/>
</dbReference>
<dbReference type="Pfam" id="PF17917">
    <property type="entry name" value="RT_RNaseH"/>
    <property type="match status" value="1"/>
</dbReference>
<comment type="caution">
    <text evidence="8">The sequence shown here is derived from an EMBL/GenBank/DDBJ whole genome shotgun (WGS) entry which is preliminary data.</text>
</comment>
<dbReference type="FunFam" id="3.30.70.270:FF:000020">
    <property type="entry name" value="Transposon Tf2-6 polyprotein-like Protein"/>
    <property type="match status" value="1"/>
</dbReference>
<dbReference type="OrthoDB" id="2194544at2759"/>
<evidence type="ECO:0000256" key="1">
    <source>
        <dbReference type="ARBA" id="ARBA00022679"/>
    </source>
</evidence>
<evidence type="ECO:0000256" key="3">
    <source>
        <dbReference type="ARBA" id="ARBA00022722"/>
    </source>
</evidence>
<dbReference type="InterPro" id="IPR012337">
    <property type="entry name" value="RNaseH-like_sf"/>
</dbReference>
<keyword evidence="4" id="KW-0255">Endonuclease</keyword>
<feature type="non-terminal residue" evidence="8">
    <location>
        <position position="1"/>
    </location>
</feature>
<keyword evidence="9" id="KW-1185">Reference proteome</keyword>
<feature type="domain" description="Integrase catalytic" evidence="7">
    <location>
        <begin position="319"/>
        <end position="434"/>
    </location>
</feature>
<dbReference type="Pfam" id="PF17921">
    <property type="entry name" value="Integrase_H2C2"/>
    <property type="match status" value="1"/>
</dbReference>
<evidence type="ECO:0000256" key="6">
    <source>
        <dbReference type="ARBA" id="ARBA00022918"/>
    </source>
</evidence>
<dbReference type="InterPro" id="IPR041588">
    <property type="entry name" value="Integrase_H2C2"/>
</dbReference>
<keyword evidence="5" id="KW-0378">Hydrolase</keyword>
<dbReference type="GO" id="GO:0005634">
    <property type="term" value="C:nucleus"/>
    <property type="evidence" value="ECO:0007669"/>
    <property type="project" value="UniProtKB-ARBA"/>
</dbReference>
<dbReference type="GO" id="GO:0004519">
    <property type="term" value="F:endonuclease activity"/>
    <property type="evidence" value="ECO:0007669"/>
    <property type="project" value="UniProtKB-KW"/>
</dbReference>
<dbReference type="GO" id="GO:0016787">
    <property type="term" value="F:hydrolase activity"/>
    <property type="evidence" value="ECO:0007669"/>
    <property type="project" value="UniProtKB-KW"/>
</dbReference>
<organism evidence="8 9">
    <name type="scientific">Pseudoloma neurophilia</name>
    <dbReference type="NCBI Taxonomy" id="146866"/>
    <lineage>
        <taxon>Eukaryota</taxon>
        <taxon>Fungi</taxon>
        <taxon>Fungi incertae sedis</taxon>
        <taxon>Microsporidia</taxon>
        <taxon>Pseudoloma</taxon>
    </lineage>
</organism>
<dbReference type="GO" id="GO:0003676">
    <property type="term" value="F:nucleic acid binding"/>
    <property type="evidence" value="ECO:0007669"/>
    <property type="project" value="InterPro"/>
</dbReference>
<evidence type="ECO:0000256" key="2">
    <source>
        <dbReference type="ARBA" id="ARBA00022695"/>
    </source>
</evidence>
<proteinExistence type="predicted"/>
<dbReference type="InterPro" id="IPR041373">
    <property type="entry name" value="RT_RNaseH"/>
</dbReference>
<gene>
    <name evidence="8" type="ORF">M153_36550001654</name>
</gene>
<dbReference type="Gene3D" id="3.30.70.270">
    <property type="match status" value="2"/>
</dbReference>
<name>A0A0R0LTN0_9MICR</name>
<dbReference type="PANTHER" id="PTHR37984">
    <property type="entry name" value="PROTEIN CBG26694"/>
    <property type="match status" value="1"/>
</dbReference>
<evidence type="ECO:0000313" key="8">
    <source>
        <dbReference type="EMBL" id="KRH92666.1"/>
    </source>
</evidence>
<accession>A0A0R0LTN0</accession>
<keyword evidence="3" id="KW-0540">Nuclease</keyword>
<dbReference type="CDD" id="cd09274">
    <property type="entry name" value="RNase_HI_RT_Ty3"/>
    <property type="match status" value="1"/>
</dbReference>
<keyword evidence="1" id="KW-0808">Transferase</keyword>
<keyword evidence="6" id="KW-0695">RNA-directed DNA polymerase</keyword>
<sequence length="434" mass="50117">HNIYLNKKKCNFMKREIKILGHIIKKSERGIDPQKIEFIEKCPIPRNIKELRSFLGFANYCRSFIPRFADIAQPLNNLLKGKSPRSECEILHTQETTDAFKTLKKSVKEHLIRAQPDFSKRFIVIIDASKTGISGILAQVGEDGVEKIVSCFSRSLSKSEENYSATDLELLAVIKTLEHYRHYLLGKQFSLRTDHQALLYMQKSENHSSRLMRWSLKLQEYNFTIEHVKGPDNAADHLSRVRNITMRDEQKISSDQRKEILVNYHITLGHGAPPNMNFNIRKKYKWTGMSKDIADFCDSCKICQREGFAANNTKNKMIITKKENELWQMDLIGPIGTGSKKGYIIIILDHYSKWIKTQVITKKTDQNILEFLKSVIQEEQKTPKRIVVDSGKEFNNGLLKDFCDRSNITLEFASQNTTRQLAQSRESLTLSGIR</sequence>
<dbReference type="Proteomes" id="UP000051530">
    <property type="component" value="Unassembled WGS sequence"/>
</dbReference>
<evidence type="ECO:0000256" key="4">
    <source>
        <dbReference type="ARBA" id="ARBA00022759"/>
    </source>
</evidence>
<dbReference type="SUPFAM" id="SSF56672">
    <property type="entry name" value="DNA/RNA polymerases"/>
    <property type="match status" value="1"/>
</dbReference>
<dbReference type="SUPFAM" id="SSF53098">
    <property type="entry name" value="Ribonuclease H-like"/>
    <property type="match status" value="1"/>
</dbReference>
<dbReference type="Gene3D" id="1.10.340.70">
    <property type="match status" value="1"/>
</dbReference>
<dbReference type="InterPro" id="IPR036397">
    <property type="entry name" value="RNaseH_sf"/>
</dbReference>
<protein>
    <submittedName>
        <fullName evidence="8">LTR retrotransposable element</fullName>
    </submittedName>
</protein>
<evidence type="ECO:0000256" key="5">
    <source>
        <dbReference type="ARBA" id="ARBA00022801"/>
    </source>
</evidence>
<dbReference type="VEuPathDB" id="MicrosporidiaDB:M153_36550001654"/>
<evidence type="ECO:0000313" key="9">
    <source>
        <dbReference type="Proteomes" id="UP000051530"/>
    </source>
</evidence>
<reference evidence="8 9" key="1">
    <citation type="submission" date="2015-07" db="EMBL/GenBank/DDBJ databases">
        <title>The genome of Pseudoloma neurophilia, a relevant intracellular parasite of the zebrafish.</title>
        <authorList>
            <person name="Ndikumana S."/>
            <person name="Pelin A."/>
            <person name="Sanders J."/>
            <person name="Corradi N."/>
        </authorList>
    </citation>
    <scope>NUCLEOTIDE SEQUENCE [LARGE SCALE GENOMIC DNA]</scope>
    <source>
        <strain evidence="8 9">MK1</strain>
    </source>
</reference>
<dbReference type="InterPro" id="IPR043502">
    <property type="entry name" value="DNA/RNA_pol_sf"/>
</dbReference>
<dbReference type="PROSITE" id="PS50994">
    <property type="entry name" value="INTEGRASE"/>
    <property type="match status" value="1"/>
</dbReference>
<keyword evidence="2" id="KW-0548">Nucleotidyltransferase</keyword>
<dbReference type="InterPro" id="IPR001584">
    <property type="entry name" value="Integrase_cat-core"/>
</dbReference>
<dbReference type="GO" id="GO:0015074">
    <property type="term" value="P:DNA integration"/>
    <property type="evidence" value="ECO:0007669"/>
    <property type="project" value="InterPro"/>
</dbReference>
<dbReference type="Pfam" id="PF00665">
    <property type="entry name" value="rve"/>
    <property type="match status" value="1"/>
</dbReference>